<evidence type="ECO:0000313" key="3">
    <source>
        <dbReference type="Proteomes" id="UP000184749"/>
    </source>
</evidence>
<dbReference type="Proteomes" id="UP000184749">
    <property type="component" value="Plasmid pRgalIE4872d"/>
</dbReference>
<protein>
    <submittedName>
        <fullName evidence="2">Uncharacterized protein</fullName>
    </submittedName>
</protein>
<accession>A0A1L5NVY7</accession>
<feature type="compositionally biased region" description="Basic and acidic residues" evidence="1">
    <location>
        <begin position="38"/>
        <end position="57"/>
    </location>
</feature>
<feature type="region of interest" description="Disordered" evidence="1">
    <location>
        <begin position="24"/>
        <end position="64"/>
    </location>
</feature>
<proteinExistence type="predicted"/>
<sequence length="64" mass="7152">MSLKLNGDRSLAVFRGRACKQKGHAVPGRQLQGQIARRLADQGSRKSAREPEDEHVFARRNPKA</sequence>
<organism evidence="2 3">
    <name type="scientific">Rhizobium gallicum</name>
    <dbReference type="NCBI Taxonomy" id="56730"/>
    <lineage>
        <taxon>Bacteria</taxon>
        <taxon>Pseudomonadati</taxon>
        <taxon>Pseudomonadota</taxon>
        <taxon>Alphaproteobacteria</taxon>
        <taxon>Hyphomicrobiales</taxon>
        <taxon>Rhizobiaceae</taxon>
        <taxon>Rhizobium/Agrobacterium group</taxon>
        <taxon>Rhizobium</taxon>
    </lineage>
</organism>
<geneLocation type="plasmid" evidence="3">
    <name>prgalie4872d</name>
</geneLocation>
<gene>
    <name evidence="2" type="ORF">IE4872_PD01520</name>
</gene>
<dbReference type="AlphaFoldDB" id="A0A1L5NVY7"/>
<keyword evidence="2" id="KW-0614">Plasmid</keyword>
<evidence type="ECO:0000313" key="2">
    <source>
        <dbReference type="EMBL" id="APO72041.1"/>
    </source>
</evidence>
<evidence type="ECO:0000256" key="1">
    <source>
        <dbReference type="SAM" id="MobiDB-lite"/>
    </source>
</evidence>
<name>A0A1L5NVY7_9HYPH</name>
<dbReference type="EMBL" id="CP017105">
    <property type="protein sequence ID" value="APO72041.1"/>
    <property type="molecule type" value="Genomic_DNA"/>
</dbReference>
<reference evidence="2 3" key="1">
    <citation type="submission" date="2016-09" db="EMBL/GenBank/DDBJ databases">
        <title>The complete genome sequences of Rhizobium gallicum, symbiovars gallicum and phaseoli, symbionts associated to common bean (Phaseolus vulgaris).</title>
        <authorList>
            <person name="Bustos P."/>
            <person name="Santamaria R.I."/>
            <person name="Perez-Carrascal O.M."/>
            <person name="Juarez S."/>
            <person name="Lozano L."/>
            <person name="Martinez-Flores I."/>
            <person name="Martinez-Romero E."/>
            <person name="Cevallos M."/>
            <person name="Romero D."/>
            <person name="Davila G."/>
            <person name="Gonzalez V."/>
        </authorList>
    </citation>
    <scope>NUCLEOTIDE SEQUENCE [LARGE SCALE GENOMIC DNA]</scope>
    <source>
        <strain evidence="2 3">IE4872</strain>
        <plasmid evidence="3">prgalie4872d</plasmid>
    </source>
</reference>